<feature type="compositionally biased region" description="Low complexity" evidence="1">
    <location>
        <begin position="189"/>
        <end position="198"/>
    </location>
</feature>
<dbReference type="GO" id="GO:0045165">
    <property type="term" value="P:cell fate commitment"/>
    <property type="evidence" value="ECO:0007669"/>
    <property type="project" value="TreeGrafter"/>
</dbReference>
<feature type="compositionally biased region" description="Pro residues" evidence="1">
    <location>
        <begin position="170"/>
        <end position="188"/>
    </location>
</feature>
<gene>
    <name evidence="3" type="ORF">WJX84_007117</name>
</gene>
<sequence>MAKRLLPDLKPCACCHVSLFAALQDETSSRQLGLSTDPDLLIRQQQLRQRVQGHSQYDEPSLVGSNSRGHDLFNNMPAASGASYGARQPSQPHHDGTKPPKTERKRRAPNNYNIWIRDEIARIKVEQPDIAHKDAFKLATTNVPPAEKPDKLRRKTRETSLLSGASLPAKLPPYPSGSLPEVPPPLPDYPQQVTFPPF</sequence>
<evidence type="ECO:0000313" key="4">
    <source>
        <dbReference type="Proteomes" id="UP001485043"/>
    </source>
</evidence>
<dbReference type="Pfam" id="PF04690">
    <property type="entry name" value="YABBY"/>
    <property type="match status" value="1"/>
</dbReference>
<dbReference type="PANTHER" id="PTHR31675">
    <property type="entry name" value="PROTEIN YABBY 6-RELATED"/>
    <property type="match status" value="1"/>
</dbReference>
<comment type="caution">
    <text evidence="3">The sequence shown here is derived from an EMBL/GenBank/DDBJ whole genome shotgun (WGS) entry which is preliminary data.</text>
</comment>
<protein>
    <recommendedName>
        <fullName evidence="2">YABBY protein C-terminal domain-containing protein</fullName>
    </recommendedName>
</protein>
<dbReference type="EMBL" id="JALJOV010000233">
    <property type="protein sequence ID" value="KAK9865609.1"/>
    <property type="molecule type" value="Genomic_DNA"/>
</dbReference>
<organism evidence="3 4">
    <name type="scientific">Apatococcus fuscideae</name>
    <dbReference type="NCBI Taxonomy" id="2026836"/>
    <lineage>
        <taxon>Eukaryota</taxon>
        <taxon>Viridiplantae</taxon>
        <taxon>Chlorophyta</taxon>
        <taxon>core chlorophytes</taxon>
        <taxon>Trebouxiophyceae</taxon>
        <taxon>Chlorellales</taxon>
        <taxon>Chlorellaceae</taxon>
        <taxon>Apatococcus</taxon>
    </lineage>
</organism>
<evidence type="ECO:0000259" key="2">
    <source>
        <dbReference type="Pfam" id="PF04690"/>
    </source>
</evidence>
<accession>A0AAW1T7U4</accession>
<evidence type="ECO:0000313" key="3">
    <source>
        <dbReference type="EMBL" id="KAK9865609.1"/>
    </source>
</evidence>
<dbReference type="Proteomes" id="UP001485043">
    <property type="component" value="Unassembled WGS sequence"/>
</dbReference>
<feature type="domain" description="YABBY protein C-terminal" evidence="2">
    <location>
        <begin position="93"/>
        <end position="142"/>
    </location>
</feature>
<dbReference type="InterPro" id="IPR006780">
    <property type="entry name" value="YABBY"/>
</dbReference>
<feature type="compositionally biased region" description="Basic and acidic residues" evidence="1">
    <location>
        <begin position="92"/>
        <end position="102"/>
    </location>
</feature>
<dbReference type="GO" id="GO:0005634">
    <property type="term" value="C:nucleus"/>
    <property type="evidence" value="ECO:0007669"/>
    <property type="project" value="TreeGrafter"/>
</dbReference>
<feature type="region of interest" description="Disordered" evidence="1">
    <location>
        <begin position="51"/>
        <end position="110"/>
    </location>
</feature>
<keyword evidence="4" id="KW-1185">Reference proteome</keyword>
<dbReference type="AlphaFoldDB" id="A0AAW1T7U4"/>
<evidence type="ECO:0000256" key="1">
    <source>
        <dbReference type="SAM" id="MobiDB-lite"/>
    </source>
</evidence>
<reference evidence="3 4" key="1">
    <citation type="journal article" date="2024" name="Nat. Commun.">
        <title>Phylogenomics reveals the evolutionary origins of lichenization in chlorophyte algae.</title>
        <authorList>
            <person name="Puginier C."/>
            <person name="Libourel C."/>
            <person name="Otte J."/>
            <person name="Skaloud P."/>
            <person name="Haon M."/>
            <person name="Grisel S."/>
            <person name="Petersen M."/>
            <person name="Berrin J.G."/>
            <person name="Delaux P.M."/>
            <person name="Dal Grande F."/>
            <person name="Keller J."/>
        </authorList>
    </citation>
    <scope>NUCLEOTIDE SEQUENCE [LARGE SCALE GENOMIC DNA]</scope>
    <source>
        <strain evidence="3 4">SAG 2523</strain>
    </source>
</reference>
<proteinExistence type="predicted"/>
<feature type="region of interest" description="Disordered" evidence="1">
    <location>
        <begin position="142"/>
        <end position="198"/>
    </location>
</feature>
<dbReference type="InterPro" id="IPR056775">
    <property type="entry name" value="YABBY_C"/>
</dbReference>
<name>A0AAW1T7U4_9CHLO</name>